<name>A0A915KCF5_ROMCU</name>
<dbReference type="WBParaSite" id="nRc.2.0.1.t35786-RA">
    <property type="protein sequence ID" value="nRc.2.0.1.t35786-RA"/>
    <property type="gene ID" value="nRc.2.0.1.g35786"/>
</dbReference>
<accession>A0A915KCF5</accession>
<feature type="region of interest" description="Disordered" evidence="1">
    <location>
        <begin position="1"/>
        <end position="36"/>
    </location>
</feature>
<reference evidence="3" key="1">
    <citation type="submission" date="2022-11" db="UniProtKB">
        <authorList>
            <consortium name="WormBaseParasite"/>
        </authorList>
    </citation>
    <scope>IDENTIFICATION</scope>
</reference>
<evidence type="ECO:0000256" key="1">
    <source>
        <dbReference type="SAM" id="MobiDB-lite"/>
    </source>
</evidence>
<sequence length="87" mass="10419">MMKRTSNNVYQDSTAAKKQKFHDQVENSSSNDDNQKLAIKQNVDILEKRVETVERIVRKPVAWLFNFPKDLYPRNPKSMFEEKFWQL</sequence>
<organism evidence="2 3">
    <name type="scientific">Romanomermis culicivorax</name>
    <name type="common">Nematode worm</name>
    <dbReference type="NCBI Taxonomy" id="13658"/>
    <lineage>
        <taxon>Eukaryota</taxon>
        <taxon>Metazoa</taxon>
        <taxon>Ecdysozoa</taxon>
        <taxon>Nematoda</taxon>
        <taxon>Enoplea</taxon>
        <taxon>Dorylaimia</taxon>
        <taxon>Mermithida</taxon>
        <taxon>Mermithoidea</taxon>
        <taxon>Mermithidae</taxon>
        <taxon>Romanomermis</taxon>
    </lineage>
</organism>
<feature type="compositionally biased region" description="Polar residues" evidence="1">
    <location>
        <begin position="1"/>
        <end position="16"/>
    </location>
</feature>
<proteinExistence type="predicted"/>
<protein>
    <submittedName>
        <fullName evidence="3">Uncharacterized protein</fullName>
    </submittedName>
</protein>
<dbReference type="Proteomes" id="UP000887565">
    <property type="component" value="Unplaced"/>
</dbReference>
<dbReference type="AlphaFoldDB" id="A0A915KCF5"/>
<evidence type="ECO:0000313" key="3">
    <source>
        <dbReference type="WBParaSite" id="nRc.2.0.1.t35786-RA"/>
    </source>
</evidence>
<evidence type="ECO:0000313" key="2">
    <source>
        <dbReference type="Proteomes" id="UP000887565"/>
    </source>
</evidence>
<keyword evidence="2" id="KW-1185">Reference proteome</keyword>